<name>A0AAD9GFM0_BABDI</name>
<reference evidence="10" key="2">
    <citation type="submission" date="2021-05" db="EMBL/GenBank/DDBJ databases">
        <authorList>
            <person name="Pain A."/>
        </authorList>
    </citation>
    <scope>NUCLEOTIDE SEQUENCE</scope>
    <source>
        <strain evidence="10">1802A</strain>
    </source>
</reference>
<keyword evidence="3" id="KW-0637">Prenyltransferase</keyword>
<comment type="caution">
    <text evidence="10">The sequence shown here is derived from an EMBL/GenBank/DDBJ whole genome shotgun (WGS) entry which is preliminary data.</text>
</comment>
<dbReference type="PANTHER" id="PTHR11774:SF4">
    <property type="entry name" value="GERANYLGERANYL TRANSFERASE TYPE-1 SUBUNIT BETA"/>
    <property type="match status" value="1"/>
</dbReference>
<dbReference type="EMBL" id="JAHBMH010000033">
    <property type="protein sequence ID" value="KAK1937515.1"/>
    <property type="molecule type" value="Genomic_DNA"/>
</dbReference>
<accession>A0AAD9GFM0</accession>
<sequence length="456" mass="52078">MYELQRDGVIRKLHAYFRHFFNEGLIYLKDTEVMPRKVMQSRKGYEGSLLKGMYWSVFALHLMDNAFWYDVVEVSEESDQNDTNARGKTEEMYAGFDDKRATSADRESDMGDADPSMRVAGTSERSIDREFPRGSRSHTYMSDLETAVLSSKEVDTLMRFLKTCKREFVVDDYMLMGFANSDDRRRFHPNISSTFLALSTYRVIRDSINSPDSFEYAGHMSWIYQVDELLCFIKMLYVPSKGYYRKSLSSVMPESADIRHTASAVLATSSALRLSGCGDEYYRDKMATWIDIDDVTNHIIQHFNEDGGISLWVPSESHCGAAFCAVATLTVLGTMDRLPRKKLVELKGWLLKSLTQFGGVSGRVGKTEDVCYSFWLLATLRLLKQSGLNVQLLRHREMMRFIQRCQTPSGGISPYPCDVNDNPQADPFHSFAALLAITLLEEDRQQIETSVLQKLI</sequence>
<comment type="cofactor">
    <cofactor evidence="1">
        <name>Zn(2+)</name>
        <dbReference type="ChEBI" id="CHEBI:29105"/>
    </cofactor>
</comment>
<dbReference type="PANTHER" id="PTHR11774">
    <property type="entry name" value="GERANYLGERANYL TRANSFERASE TYPE BETA SUBUNIT"/>
    <property type="match status" value="1"/>
</dbReference>
<keyword evidence="5" id="KW-0479">Metal-binding</keyword>
<keyword evidence="6" id="KW-0677">Repeat</keyword>
<evidence type="ECO:0000256" key="6">
    <source>
        <dbReference type="ARBA" id="ARBA00022737"/>
    </source>
</evidence>
<keyword evidence="7" id="KW-0862">Zinc</keyword>
<evidence type="ECO:0000256" key="8">
    <source>
        <dbReference type="SAM" id="MobiDB-lite"/>
    </source>
</evidence>
<evidence type="ECO:0000313" key="11">
    <source>
        <dbReference type="Proteomes" id="UP001195914"/>
    </source>
</evidence>
<dbReference type="GO" id="GO:0046872">
    <property type="term" value="F:metal ion binding"/>
    <property type="evidence" value="ECO:0007669"/>
    <property type="project" value="UniProtKB-KW"/>
</dbReference>
<evidence type="ECO:0000256" key="1">
    <source>
        <dbReference type="ARBA" id="ARBA00001947"/>
    </source>
</evidence>
<evidence type="ECO:0000313" key="10">
    <source>
        <dbReference type="EMBL" id="KAK1937515.1"/>
    </source>
</evidence>
<proteinExistence type="inferred from homology"/>
<dbReference type="InterPro" id="IPR001330">
    <property type="entry name" value="Prenyltrans"/>
</dbReference>
<keyword evidence="11" id="KW-1185">Reference proteome</keyword>
<evidence type="ECO:0000256" key="3">
    <source>
        <dbReference type="ARBA" id="ARBA00022602"/>
    </source>
</evidence>
<comment type="similarity">
    <text evidence="2">Belongs to the protein prenyltransferase subunit beta family.</text>
</comment>
<evidence type="ECO:0000256" key="5">
    <source>
        <dbReference type="ARBA" id="ARBA00022723"/>
    </source>
</evidence>
<feature type="domain" description="Prenyltransferase alpha-alpha toroid" evidence="9">
    <location>
        <begin position="148"/>
        <end position="447"/>
    </location>
</feature>
<reference evidence="10" key="1">
    <citation type="journal article" date="2014" name="Nucleic Acids Res.">
        <title>The evolutionary dynamics of variant antigen genes in Babesia reveal a history of genomic innovation underlying host-parasite interaction.</title>
        <authorList>
            <person name="Jackson A.P."/>
            <person name="Otto T.D."/>
            <person name="Darby A."/>
            <person name="Ramaprasad A."/>
            <person name="Xia D."/>
            <person name="Echaide I.E."/>
            <person name="Farber M."/>
            <person name="Gahlot S."/>
            <person name="Gamble J."/>
            <person name="Gupta D."/>
            <person name="Gupta Y."/>
            <person name="Jackson L."/>
            <person name="Malandrin L."/>
            <person name="Malas T.B."/>
            <person name="Moussa E."/>
            <person name="Nair M."/>
            <person name="Reid A.J."/>
            <person name="Sanders M."/>
            <person name="Sharma J."/>
            <person name="Tracey A."/>
            <person name="Quail M.A."/>
            <person name="Weir W."/>
            <person name="Wastling J.M."/>
            <person name="Hall N."/>
            <person name="Willadsen P."/>
            <person name="Lingelbach K."/>
            <person name="Shiels B."/>
            <person name="Tait A."/>
            <person name="Berriman M."/>
            <person name="Allred D.R."/>
            <person name="Pain A."/>
        </authorList>
    </citation>
    <scope>NUCLEOTIDE SEQUENCE</scope>
    <source>
        <strain evidence="10">1802A</strain>
    </source>
</reference>
<evidence type="ECO:0000259" key="9">
    <source>
        <dbReference type="Pfam" id="PF00432"/>
    </source>
</evidence>
<dbReference type="InterPro" id="IPR045089">
    <property type="entry name" value="PGGT1B-like"/>
</dbReference>
<dbReference type="GO" id="GO:0005953">
    <property type="term" value="C:CAAX-protein geranylgeranyltransferase complex"/>
    <property type="evidence" value="ECO:0007669"/>
    <property type="project" value="TreeGrafter"/>
</dbReference>
<dbReference type="InterPro" id="IPR008930">
    <property type="entry name" value="Terpenoid_cyclase/PrenylTrfase"/>
</dbReference>
<dbReference type="Gene3D" id="1.50.10.20">
    <property type="match status" value="1"/>
</dbReference>
<dbReference type="GO" id="GO:0004662">
    <property type="term" value="F:CAAX-protein geranylgeranyltransferase activity"/>
    <property type="evidence" value="ECO:0007669"/>
    <property type="project" value="TreeGrafter"/>
</dbReference>
<evidence type="ECO:0000256" key="4">
    <source>
        <dbReference type="ARBA" id="ARBA00022679"/>
    </source>
</evidence>
<protein>
    <submittedName>
        <fullName evidence="10">Rab geranylgeranyltransferase, beta subunit</fullName>
    </submittedName>
</protein>
<dbReference type="AlphaFoldDB" id="A0AAD9GFM0"/>
<feature type="region of interest" description="Disordered" evidence="8">
    <location>
        <begin position="101"/>
        <end position="129"/>
    </location>
</feature>
<dbReference type="SUPFAM" id="SSF48239">
    <property type="entry name" value="Terpenoid cyclases/Protein prenyltransferases"/>
    <property type="match status" value="1"/>
</dbReference>
<dbReference type="Pfam" id="PF00432">
    <property type="entry name" value="Prenyltrans"/>
    <property type="match status" value="1"/>
</dbReference>
<organism evidence="10 11">
    <name type="scientific">Babesia divergens</name>
    <dbReference type="NCBI Taxonomy" id="32595"/>
    <lineage>
        <taxon>Eukaryota</taxon>
        <taxon>Sar</taxon>
        <taxon>Alveolata</taxon>
        <taxon>Apicomplexa</taxon>
        <taxon>Aconoidasida</taxon>
        <taxon>Piroplasmida</taxon>
        <taxon>Babesiidae</taxon>
        <taxon>Babesia</taxon>
    </lineage>
</organism>
<keyword evidence="4" id="KW-0808">Transferase</keyword>
<gene>
    <name evidence="10" type="ORF">X943_002482</name>
</gene>
<evidence type="ECO:0000256" key="7">
    <source>
        <dbReference type="ARBA" id="ARBA00022833"/>
    </source>
</evidence>
<evidence type="ECO:0000256" key="2">
    <source>
        <dbReference type="ARBA" id="ARBA00010497"/>
    </source>
</evidence>
<dbReference type="Proteomes" id="UP001195914">
    <property type="component" value="Unassembled WGS sequence"/>
</dbReference>